<comment type="subunit">
    <text evidence="3 7">Homooligomer.</text>
</comment>
<accession>A0A9P3CJH4</accession>
<feature type="transmembrane region" description="Helical" evidence="7">
    <location>
        <begin position="221"/>
        <end position="242"/>
    </location>
</feature>
<protein>
    <recommendedName>
        <fullName evidence="7">GDP-mannose transporter</fullName>
        <shortName evidence="7">GMT</shortName>
    </recommendedName>
</protein>
<feature type="region of interest" description="Disordered" evidence="8">
    <location>
        <begin position="1"/>
        <end position="43"/>
    </location>
</feature>
<comment type="similarity">
    <text evidence="2 7">Belongs to the TPT transporter family. SLC35D subfamily.</text>
</comment>
<name>A0A9P3CJH4_9PEZI</name>
<keyword evidence="7" id="KW-0333">Golgi apparatus</keyword>
<evidence type="ECO:0000256" key="7">
    <source>
        <dbReference type="RuleBase" id="RU367097"/>
    </source>
</evidence>
<feature type="transmembrane region" description="Helical" evidence="7">
    <location>
        <begin position="318"/>
        <end position="336"/>
    </location>
</feature>
<evidence type="ECO:0000256" key="4">
    <source>
        <dbReference type="ARBA" id="ARBA00022692"/>
    </source>
</evidence>
<dbReference type="GO" id="GO:0005789">
    <property type="term" value="C:endoplasmic reticulum membrane"/>
    <property type="evidence" value="ECO:0007669"/>
    <property type="project" value="UniProtKB-SubCell"/>
</dbReference>
<feature type="transmembrane region" description="Helical" evidence="7">
    <location>
        <begin position="342"/>
        <end position="360"/>
    </location>
</feature>
<keyword evidence="7" id="KW-0813">Transport</keyword>
<reference evidence="9 10" key="1">
    <citation type="submission" date="2021-01" db="EMBL/GenBank/DDBJ databases">
        <title>Cercospora kikuchii MAFF 305040 whole genome shotgun sequence.</title>
        <authorList>
            <person name="Kashiwa T."/>
            <person name="Suzuki T."/>
        </authorList>
    </citation>
    <scope>NUCLEOTIDE SEQUENCE [LARGE SCALE GENOMIC DNA]</scope>
    <source>
        <strain evidence="9 10">MAFF 305040</strain>
    </source>
</reference>
<evidence type="ECO:0000256" key="5">
    <source>
        <dbReference type="ARBA" id="ARBA00022989"/>
    </source>
</evidence>
<evidence type="ECO:0000256" key="3">
    <source>
        <dbReference type="ARBA" id="ARBA00011182"/>
    </source>
</evidence>
<feature type="transmembrane region" description="Helical" evidence="7">
    <location>
        <begin position="285"/>
        <end position="306"/>
    </location>
</feature>
<keyword evidence="5 7" id="KW-1133">Transmembrane helix</keyword>
<sequence length="368" mass="40378">MEQEKKLRESIDENEEAQAFLKQEEEDHFGEQEQEEQDRSTRHATATIAPKGLSNRFWISAAVNTVSTAAIVFINKRIFQTASLRHAQVTFAAFHFFITFLLLYLVSRPAINLFPAKKLDTYTLLPLAAAMIFNVVLPNASLAYSSIQFYQVARVLLTPCVAGLNFVLYQQRIPRLAAWTLVPVCVGVAVVSYYDTMGKSTGTSARGGKKEVQIQTTTRPLGVFFAITGVVASSLYTVWIKFYHGKLECSSMQLLMNQAPISVVMMLYVIPFADDVTVWRDVGGGVYGLIGVSGLLACLINLSQFVIINEAGPVSSTVVGHFKTCLVIAMGWMVSGKSLTDGSLLGIALAVGGIISYSYVMQKQQTRG</sequence>
<keyword evidence="4 7" id="KW-0812">Transmembrane</keyword>
<keyword evidence="7" id="KW-0968">Cytoplasmic vesicle</keyword>
<feature type="transmembrane region" description="Helical" evidence="7">
    <location>
        <begin position="149"/>
        <end position="169"/>
    </location>
</feature>
<dbReference type="EMBL" id="BOLY01000004">
    <property type="protein sequence ID" value="GIZ44367.1"/>
    <property type="molecule type" value="Genomic_DNA"/>
</dbReference>
<evidence type="ECO:0000256" key="2">
    <source>
        <dbReference type="ARBA" id="ARBA00010425"/>
    </source>
</evidence>
<dbReference type="GeneID" id="68293141"/>
<evidence type="ECO:0000256" key="6">
    <source>
        <dbReference type="ARBA" id="ARBA00023136"/>
    </source>
</evidence>
<feature type="compositionally biased region" description="Basic and acidic residues" evidence="8">
    <location>
        <begin position="1"/>
        <end position="11"/>
    </location>
</feature>
<keyword evidence="6 7" id="KW-0472">Membrane</keyword>
<dbReference type="PANTHER" id="PTHR11132">
    <property type="entry name" value="SOLUTE CARRIER FAMILY 35"/>
    <property type="match status" value="1"/>
</dbReference>
<feature type="transmembrane region" description="Helical" evidence="7">
    <location>
        <begin position="176"/>
        <end position="194"/>
    </location>
</feature>
<evidence type="ECO:0000256" key="1">
    <source>
        <dbReference type="ARBA" id="ARBA00003420"/>
    </source>
</evidence>
<gene>
    <name evidence="9" type="ORF">CKM354_000756600</name>
</gene>
<feature type="transmembrane region" description="Helical" evidence="7">
    <location>
        <begin position="254"/>
        <end position="273"/>
    </location>
</feature>
<evidence type="ECO:0000313" key="10">
    <source>
        <dbReference type="Proteomes" id="UP000825890"/>
    </source>
</evidence>
<proteinExistence type="inferred from homology"/>
<evidence type="ECO:0000313" key="9">
    <source>
        <dbReference type="EMBL" id="GIZ44367.1"/>
    </source>
</evidence>
<feature type="transmembrane region" description="Helical" evidence="7">
    <location>
        <begin position="119"/>
        <end position="137"/>
    </location>
</feature>
<feature type="transmembrane region" description="Helical" evidence="7">
    <location>
        <begin position="57"/>
        <end position="75"/>
    </location>
</feature>
<dbReference type="AlphaFoldDB" id="A0A9P3CJH4"/>
<dbReference type="Proteomes" id="UP000825890">
    <property type="component" value="Unassembled WGS sequence"/>
</dbReference>
<comment type="subcellular location">
    <subcellularLocation>
        <location evidence="7">Golgi apparatus membrane</location>
        <topology evidence="7">Multi-pass membrane protein</topology>
    </subcellularLocation>
    <subcellularLocation>
        <location evidence="7">Cytoplasmic vesicle membrane</location>
        <topology evidence="7">Multi-pass membrane protein</topology>
    </subcellularLocation>
    <subcellularLocation>
        <location evidence="7">Endoplasmic reticulum membrane</location>
        <topology evidence="7">Multi-pass membrane protein</topology>
    </subcellularLocation>
</comment>
<dbReference type="OrthoDB" id="5547497at2759"/>
<evidence type="ECO:0000256" key="8">
    <source>
        <dbReference type="SAM" id="MobiDB-lite"/>
    </source>
</evidence>
<feature type="compositionally biased region" description="Basic and acidic residues" evidence="8">
    <location>
        <begin position="22"/>
        <end position="41"/>
    </location>
</feature>
<keyword evidence="10" id="KW-1185">Reference proteome</keyword>
<keyword evidence="7" id="KW-0256">Endoplasmic reticulum</keyword>
<dbReference type="GO" id="GO:0000139">
    <property type="term" value="C:Golgi membrane"/>
    <property type="evidence" value="ECO:0007669"/>
    <property type="project" value="UniProtKB-SubCell"/>
</dbReference>
<dbReference type="InterPro" id="IPR050186">
    <property type="entry name" value="TPT_transporter"/>
</dbReference>
<feature type="transmembrane region" description="Helical" evidence="7">
    <location>
        <begin position="87"/>
        <end position="107"/>
    </location>
</feature>
<comment type="caution">
    <text evidence="9">The sequence shown here is derived from an EMBL/GenBank/DDBJ whole genome shotgun (WGS) entry which is preliminary data.</text>
</comment>
<organism evidence="9 10">
    <name type="scientific">Cercospora kikuchii</name>
    <dbReference type="NCBI Taxonomy" id="84275"/>
    <lineage>
        <taxon>Eukaryota</taxon>
        <taxon>Fungi</taxon>
        <taxon>Dikarya</taxon>
        <taxon>Ascomycota</taxon>
        <taxon>Pezizomycotina</taxon>
        <taxon>Dothideomycetes</taxon>
        <taxon>Dothideomycetidae</taxon>
        <taxon>Mycosphaerellales</taxon>
        <taxon>Mycosphaerellaceae</taxon>
        <taxon>Cercospora</taxon>
    </lineage>
</organism>
<dbReference type="GO" id="GO:0030659">
    <property type="term" value="C:cytoplasmic vesicle membrane"/>
    <property type="evidence" value="ECO:0007669"/>
    <property type="project" value="UniProtKB-SubCell"/>
</dbReference>
<dbReference type="RefSeq" id="XP_044658854.1">
    <property type="nucleotide sequence ID" value="XM_044802919.1"/>
</dbReference>
<comment type="function">
    <text evidence="1 7">Involved in the import of GDP-mannose from the cytoplasm into the Golgi lumen.</text>
</comment>
<keyword evidence="7" id="KW-0762">Sugar transport</keyword>